<protein>
    <recommendedName>
        <fullName evidence="4">TIR domain-containing protein</fullName>
    </recommendedName>
</protein>
<keyword evidence="3" id="KW-1185">Reference proteome</keyword>
<evidence type="ECO:0000313" key="2">
    <source>
        <dbReference type="EMBL" id="ACF47311.1"/>
    </source>
</evidence>
<evidence type="ECO:0000256" key="1">
    <source>
        <dbReference type="SAM" id="Phobius"/>
    </source>
</evidence>
<organism evidence="2 3">
    <name type="scientific">Prosthecochloris aestuarii (strain DSM 271 / SK 413)</name>
    <dbReference type="NCBI Taxonomy" id="290512"/>
    <lineage>
        <taxon>Bacteria</taxon>
        <taxon>Pseudomonadati</taxon>
        <taxon>Chlorobiota</taxon>
        <taxon>Chlorobiia</taxon>
        <taxon>Chlorobiales</taxon>
        <taxon>Chlorobiaceae</taxon>
        <taxon>Prosthecochloris</taxon>
    </lineage>
</organism>
<dbReference type="AlphaFoldDB" id="B4S6V6"/>
<name>B4S6V6_PROA2</name>
<keyword evidence="1" id="KW-0812">Transmembrane</keyword>
<dbReference type="EMBL" id="CP001108">
    <property type="protein sequence ID" value="ACF47311.1"/>
    <property type="molecule type" value="Genomic_DNA"/>
</dbReference>
<evidence type="ECO:0008006" key="4">
    <source>
        <dbReference type="Google" id="ProtNLM"/>
    </source>
</evidence>
<sequence length="226" mass="25964">MAHKIISIAEVLLVIASLAIAIIWIKNPQGDYEPVLVFIGIVLVALDIIRRFLRSLQLKVFLSVGATYTQQQEIYVKAFERFLKDNNCRRLVVGRDCPSSRQPVLQVRDLMRKADAVIVLAFTRYVISSGVQKPGANHGNHKEVNIQNEKHPTVWNQIEASMAFGLRRPLLVIIENGLKQEAMLKDRLEFRAINTDLDAEYFESEEFRAVFSDFSKIVRRRSWLKL</sequence>
<feature type="transmembrane region" description="Helical" evidence="1">
    <location>
        <begin position="32"/>
        <end position="49"/>
    </location>
</feature>
<dbReference type="Proteomes" id="UP000002725">
    <property type="component" value="Chromosome"/>
</dbReference>
<accession>B4S6V6</accession>
<gene>
    <name evidence="2" type="ordered locus">Paes_2315</name>
</gene>
<reference evidence="2" key="1">
    <citation type="submission" date="2008-06" db="EMBL/GenBank/DDBJ databases">
        <title>Complete sequence of chromosome of Prosthecochloris aestuarii DSM 271.</title>
        <authorList>
            <consortium name="US DOE Joint Genome Institute"/>
            <person name="Lucas S."/>
            <person name="Copeland A."/>
            <person name="Lapidus A."/>
            <person name="Glavina del Rio T."/>
            <person name="Dalin E."/>
            <person name="Tice H."/>
            <person name="Bruce D."/>
            <person name="Goodwin L."/>
            <person name="Pitluck S."/>
            <person name="Schmutz J."/>
            <person name="Larimer F."/>
            <person name="Land M."/>
            <person name="Hauser L."/>
            <person name="Kyrpides N."/>
            <person name="Anderson I."/>
            <person name="Liu Z."/>
            <person name="Li T."/>
            <person name="Zhao F."/>
            <person name="Overmann J."/>
            <person name="Bryant D.A."/>
            <person name="Richardson P."/>
        </authorList>
    </citation>
    <scope>NUCLEOTIDE SEQUENCE [LARGE SCALE GENOMIC DNA]</scope>
    <source>
        <strain evidence="2">DSM 271</strain>
    </source>
</reference>
<dbReference type="RefSeq" id="WP_012506839.1">
    <property type="nucleotide sequence ID" value="NC_011059.1"/>
</dbReference>
<keyword evidence="1" id="KW-0472">Membrane</keyword>
<evidence type="ECO:0000313" key="3">
    <source>
        <dbReference type="Proteomes" id="UP000002725"/>
    </source>
</evidence>
<dbReference type="HOGENOM" id="CLU_1223853_0_0_10"/>
<feature type="transmembrane region" description="Helical" evidence="1">
    <location>
        <begin position="7"/>
        <end position="26"/>
    </location>
</feature>
<keyword evidence="1" id="KW-1133">Transmembrane helix</keyword>
<dbReference type="KEGG" id="paa:Paes_2315"/>
<proteinExistence type="predicted"/>